<reference evidence="1" key="1">
    <citation type="submission" date="2022-08" db="EMBL/GenBank/DDBJ databases">
        <title>Genome Sequence of Lecanicillium fungicola.</title>
        <authorList>
            <person name="Buettner E."/>
        </authorList>
    </citation>
    <scope>NUCLEOTIDE SEQUENCE</scope>
    <source>
        <strain evidence="1">Babe33</strain>
    </source>
</reference>
<accession>A0ACC1NY80</accession>
<sequence length="495" mass="53857">MATPVPTSLMEELYAQALADPQLPRANPTTAFWQLPPHPSMSETQSATLPTITDYAIIGSGVTGCSMAKTLLDNAPSGASFSVSVLEARKLTSGATGRNGGLLTSFVPGHYKHLSDHLGHEQAVKIARFANRTLEKMHSLANSSDDFREASVVRRTMDIIAFDDDAAFNDEKASFKLYEEHVTEDAGKTQILTSEELAAKYNVKAKSGAILFPNGAFWPYRLVTRIWAQLKEQYASRLLIDTNTPVTEISHDPSNAAYPYVLTTPRGVIRAAKILHATNGYSGHLLPGLRGNIYPLRGTMSTQKPPEAFGQHGREITWSRVGGSGFDPATNVIELGLYYSNQNPTTGDVFIGGEKAKLNELFISDDTVVGLPCQENITTKLPKCFTKGWEDTSSHEVRKVWSGIMGFTGDRLPLIGSLPQSVTKRGTEGGEWIAAGFNGYGMPLCWSSGEAVAKMILGQKVDEFLPDAFLITEERLKSAEMSSTRAINDLLSGYV</sequence>
<gene>
    <name evidence="1" type="ORF">NQ176_g681</name>
</gene>
<name>A0ACC1NY80_9HYPO</name>
<evidence type="ECO:0000313" key="2">
    <source>
        <dbReference type="Proteomes" id="UP001143910"/>
    </source>
</evidence>
<dbReference type="EMBL" id="JANJQO010000029">
    <property type="protein sequence ID" value="KAJ2983441.1"/>
    <property type="molecule type" value="Genomic_DNA"/>
</dbReference>
<organism evidence="1 2">
    <name type="scientific">Zarea fungicola</name>
    <dbReference type="NCBI Taxonomy" id="93591"/>
    <lineage>
        <taxon>Eukaryota</taxon>
        <taxon>Fungi</taxon>
        <taxon>Dikarya</taxon>
        <taxon>Ascomycota</taxon>
        <taxon>Pezizomycotina</taxon>
        <taxon>Sordariomycetes</taxon>
        <taxon>Hypocreomycetidae</taxon>
        <taxon>Hypocreales</taxon>
        <taxon>Cordycipitaceae</taxon>
        <taxon>Zarea</taxon>
    </lineage>
</organism>
<dbReference type="Proteomes" id="UP001143910">
    <property type="component" value="Unassembled WGS sequence"/>
</dbReference>
<comment type="caution">
    <text evidence="1">The sequence shown here is derived from an EMBL/GenBank/DDBJ whole genome shotgun (WGS) entry which is preliminary data.</text>
</comment>
<keyword evidence="2" id="KW-1185">Reference proteome</keyword>
<protein>
    <submittedName>
        <fullName evidence="1">Uncharacterized protein</fullName>
    </submittedName>
</protein>
<evidence type="ECO:0000313" key="1">
    <source>
        <dbReference type="EMBL" id="KAJ2983441.1"/>
    </source>
</evidence>
<proteinExistence type="predicted"/>